<dbReference type="Proteomes" id="UP000479132">
    <property type="component" value="Unassembled WGS sequence"/>
</dbReference>
<dbReference type="Gene3D" id="2.40.160.50">
    <property type="entry name" value="membrane protein fhac: a member of the omp85/tpsb transporter family"/>
    <property type="match status" value="1"/>
</dbReference>
<keyword evidence="2" id="KW-0121">Carboxypeptidase</keyword>
<dbReference type="EMBL" id="JAALLS010000016">
    <property type="protein sequence ID" value="NGP89133.1"/>
    <property type="molecule type" value="Genomic_DNA"/>
</dbReference>
<sequence>MKIIPFATLLLLLAINLPAEAQHTISGTVSDAETGESLPSTNILIEGTYQGTITNADGTYSLSIPDSLLPATIIVRYIGYQSTKKTIKRESASQQKFLLKPAITDMEEIVVTDEDPGVRIMREVIKRKKQWRKKLATYKAEAYTRQKLANDTSIVSITESVSEVFWDKEKGHREVLKSKRQTKNIKAGDNFAGVSYLPNFYDDNIEISGFEIVGVTHPKALDYYNFKLVDQTSLDGETVFKIEVSPKRKLQPLFKGTVYVLNIEYALVEVNLTPNEVVSFPPPVKSFDLDYQQQFNNYGKAFWLPVDVRIGGKIKISMVGLDFPMIKFNQLARITNYQVNTTLPDSLYEKKDLFSVDSTTVESDSLIHKEVNTVPLSVEEEEAYATLDSTATLEEAFKPSGFLSRFMDDDEGSGSGALSFLGEMPGNISPDARYNRVDELFAGLKYRLDATDWLEFNADGGYSTGNKKWSYGGGLTLNWLSKDNISSSFGGSYHAETVNRNHSRIYSPFYASIPNLMGNKGYFDYFRSEGFRLFSSVKLPEESLSINAGFNSNKQRSLLTTTAYDITGRSNNYRINSPIDEGRMRSIDLTAGYNLDNNYNFGATSQDFIMFKVEHSSSKLGSDYNFTRYETKLGWSFPTFYQRRFMPNTLDININAGTYSGNIPIQKLGAVDVALANTSPFGVLRATSGRPFEGNQYVSLNIEHNFRTVPFEALGLRPLVEHNIGLIAFGGVARTWPDWNTPQNALSGFQPRGTGGTYWEAGASINGILGIFRVDFATRLDKPAFLVNIGVARIF</sequence>
<evidence type="ECO:0000313" key="2">
    <source>
        <dbReference type="EMBL" id="NGP89133.1"/>
    </source>
</evidence>
<dbReference type="Pfam" id="PF13715">
    <property type="entry name" value="CarbopepD_reg_2"/>
    <property type="match status" value="1"/>
</dbReference>
<evidence type="ECO:0000313" key="3">
    <source>
        <dbReference type="Proteomes" id="UP000479132"/>
    </source>
</evidence>
<keyword evidence="1" id="KW-0732">Signal</keyword>
<keyword evidence="2" id="KW-0645">Protease</keyword>
<keyword evidence="2" id="KW-0378">Hydrolase</keyword>
<dbReference type="RefSeq" id="WP_165269553.1">
    <property type="nucleotide sequence ID" value="NZ_JAALLS010000016.1"/>
</dbReference>
<dbReference type="GO" id="GO:0004180">
    <property type="term" value="F:carboxypeptidase activity"/>
    <property type="evidence" value="ECO:0007669"/>
    <property type="project" value="UniProtKB-KW"/>
</dbReference>
<dbReference type="Gene3D" id="2.60.40.1120">
    <property type="entry name" value="Carboxypeptidase-like, regulatory domain"/>
    <property type="match status" value="1"/>
</dbReference>
<dbReference type="Pfam" id="PF18939">
    <property type="entry name" value="DUF5686"/>
    <property type="match status" value="1"/>
</dbReference>
<dbReference type="InterPro" id="IPR043741">
    <property type="entry name" value="DUF5686"/>
</dbReference>
<feature type="signal peptide" evidence="1">
    <location>
        <begin position="1"/>
        <end position="21"/>
    </location>
</feature>
<proteinExistence type="predicted"/>
<evidence type="ECO:0000256" key="1">
    <source>
        <dbReference type="SAM" id="SignalP"/>
    </source>
</evidence>
<keyword evidence="3" id="KW-1185">Reference proteome</keyword>
<dbReference type="AlphaFoldDB" id="A0A6M1T9E4"/>
<gene>
    <name evidence="2" type="ORF">G3569_12290</name>
</gene>
<reference evidence="2 3" key="1">
    <citation type="submission" date="2020-02" db="EMBL/GenBank/DDBJ databases">
        <title>Aliifodinibius halophilus 2W32, complete genome.</title>
        <authorList>
            <person name="Li Y."/>
            <person name="Wu S."/>
        </authorList>
    </citation>
    <scope>NUCLEOTIDE SEQUENCE [LARGE SCALE GENOMIC DNA]</scope>
    <source>
        <strain evidence="2 3">2W32</strain>
    </source>
</reference>
<dbReference type="SUPFAM" id="SSF56935">
    <property type="entry name" value="Porins"/>
    <property type="match status" value="1"/>
</dbReference>
<dbReference type="SUPFAM" id="SSF49464">
    <property type="entry name" value="Carboxypeptidase regulatory domain-like"/>
    <property type="match status" value="1"/>
</dbReference>
<dbReference type="InterPro" id="IPR008969">
    <property type="entry name" value="CarboxyPept-like_regulatory"/>
</dbReference>
<name>A0A6M1T9E4_9BACT</name>
<feature type="chain" id="PRO_5027121241" evidence="1">
    <location>
        <begin position="22"/>
        <end position="795"/>
    </location>
</feature>
<accession>A0A6M1T9E4</accession>
<comment type="caution">
    <text evidence="2">The sequence shown here is derived from an EMBL/GenBank/DDBJ whole genome shotgun (WGS) entry which is preliminary data.</text>
</comment>
<organism evidence="2 3">
    <name type="scientific">Fodinibius halophilus</name>
    <dbReference type="NCBI Taxonomy" id="1736908"/>
    <lineage>
        <taxon>Bacteria</taxon>
        <taxon>Pseudomonadati</taxon>
        <taxon>Balneolota</taxon>
        <taxon>Balneolia</taxon>
        <taxon>Balneolales</taxon>
        <taxon>Balneolaceae</taxon>
        <taxon>Fodinibius</taxon>
    </lineage>
</organism>
<protein>
    <submittedName>
        <fullName evidence="2">Carboxypeptidase-like regulatory domain-containing protein</fullName>
    </submittedName>
</protein>